<dbReference type="Proteomes" id="UP000325255">
    <property type="component" value="Unassembled WGS sequence"/>
</dbReference>
<organism evidence="2 3">
    <name type="scientific">Rhodovastum atsumiense</name>
    <dbReference type="NCBI Taxonomy" id="504468"/>
    <lineage>
        <taxon>Bacteria</taxon>
        <taxon>Pseudomonadati</taxon>
        <taxon>Pseudomonadota</taxon>
        <taxon>Alphaproteobacteria</taxon>
        <taxon>Acetobacterales</taxon>
        <taxon>Acetobacteraceae</taxon>
        <taxon>Rhodovastum</taxon>
    </lineage>
</organism>
<proteinExistence type="predicted"/>
<name>A0A5M6IZY4_9PROT</name>
<gene>
    <name evidence="2" type="ORF">F1189_04820</name>
</gene>
<dbReference type="EMBL" id="VWPK01000006">
    <property type="protein sequence ID" value="KAA5613387.1"/>
    <property type="molecule type" value="Genomic_DNA"/>
</dbReference>
<dbReference type="GO" id="GO:0016747">
    <property type="term" value="F:acyltransferase activity, transferring groups other than amino-acyl groups"/>
    <property type="evidence" value="ECO:0007669"/>
    <property type="project" value="InterPro"/>
</dbReference>
<dbReference type="Gene3D" id="3.40.630.30">
    <property type="match status" value="1"/>
</dbReference>
<dbReference type="InterPro" id="IPR016181">
    <property type="entry name" value="Acyl_CoA_acyltransferase"/>
</dbReference>
<sequence>MPTLQESPVFPTLATDRLALRALGPDDLDAYHALMQLPETTRFSNWPDSPGRDHMEGYIKRRIENFASGQGCSWAIDDRPSGRFIGCIRFNYFIKDWKCGEVGYELHPDFWNRGLMTEALRAIVACGHTVFGLHRIDAWTLPGNPASDHVLQKAGFRYEGTLRGRGWWKGSFHDFRIFGRIVGDPAR</sequence>
<dbReference type="PANTHER" id="PTHR43792">
    <property type="entry name" value="GNAT FAMILY, PUTATIVE (AFU_ORTHOLOGUE AFUA_3G00765)-RELATED-RELATED"/>
    <property type="match status" value="1"/>
</dbReference>
<comment type="caution">
    <text evidence="2">The sequence shown here is derived from an EMBL/GenBank/DDBJ whole genome shotgun (WGS) entry which is preliminary data.</text>
</comment>
<dbReference type="PROSITE" id="PS51186">
    <property type="entry name" value="GNAT"/>
    <property type="match status" value="1"/>
</dbReference>
<dbReference type="RefSeq" id="WP_150039498.1">
    <property type="nucleotide sequence ID" value="NZ_OW485601.1"/>
</dbReference>
<reference evidence="2 3" key="1">
    <citation type="submission" date="2019-09" db="EMBL/GenBank/DDBJ databases">
        <title>Genome sequence of Rhodovastum atsumiense, a diverse member of the Acetobacteraceae family of non-sulfur purple photosynthetic bacteria.</title>
        <authorList>
            <person name="Meyer T."/>
            <person name="Kyndt J."/>
        </authorList>
    </citation>
    <scope>NUCLEOTIDE SEQUENCE [LARGE SCALE GENOMIC DNA]</scope>
    <source>
        <strain evidence="2 3">DSM 21279</strain>
    </source>
</reference>
<protein>
    <submittedName>
        <fullName evidence="2">GNAT family N-acetyltransferase</fullName>
    </submittedName>
</protein>
<dbReference type="Pfam" id="PF13302">
    <property type="entry name" value="Acetyltransf_3"/>
    <property type="match status" value="1"/>
</dbReference>
<dbReference type="SUPFAM" id="SSF55729">
    <property type="entry name" value="Acyl-CoA N-acyltransferases (Nat)"/>
    <property type="match status" value="1"/>
</dbReference>
<accession>A0A5M6IZY4</accession>
<feature type="domain" description="N-acetyltransferase" evidence="1">
    <location>
        <begin position="18"/>
        <end position="182"/>
    </location>
</feature>
<evidence type="ECO:0000259" key="1">
    <source>
        <dbReference type="PROSITE" id="PS51186"/>
    </source>
</evidence>
<dbReference type="InterPro" id="IPR051531">
    <property type="entry name" value="N-acetyltransferase"/>
</dbReference>
<keyword evidence="3" id="KW-1185">Reference proteome</keyword>
<dbReference type="OrthoDB" id="9810648at2"/>
<dbReference type="AlphaFoldDB" id="A0A5M6IZY4"/>
<evidence type="ECO:0000313" key="3">
    <source>
        <dbReference type="Proteomes" id="UP000325255"/>
    </source>
</evidence>
<keyword evidence="2" id="KW-0808">Transferase</keyword>
<dbReference type="InterPro" id="IPR000182">
    <property type="entry name" value="GNAT_dom"/>
</dbReference>
<evidence type="ECO:0000313" key="2">
    <source>
        <dbReference type="EMBL" id="KAA5613387.1"/>
    </source>
</evidence>